<comment type="caution">
    <text evidence="2">The sequence shown here is derived from an EMBL/GenBank/DDBJ whole genome shotgun (WGS) entry which is preliminary data.</text>
</comment>
<gene>
    <name evidence="2" type="ORF">KSF_006320</name>
</gene>
<protein>
    <recommendedName>
        <fullName evidence="1">Methyltransferase domain-containing protein</fullName>
    </recommendedName>
</protein>
<keyword evidence="3" id="KW-1185">Reference proteome</keyword>
<organism evidence="2 3">
    <name type="scientific">Reticulibacter mediterranei</name>
    <dbReference type="NCBI Taxonomy" id="2778369"/>
    <lineage>
        <taxon>Bacteria</taxon>
        <taxon>Bacillati</taxon>
        <taxon>Chloroflexota</taxon>
        <taxon>Ktedonobacteria</taxon>
        <taxon>Ktedonobacterales</taxon>
        <taxon>Reticulibacteraceae</taxon>
        <taxon>Reticulibacter</taxon>
    </lineage>
</organism>
<name>A0A8J3I837_9CHLR</name>
<dbReference type="PANTHER" id="PTHR43591">
    <property type="entry name" value="METHYLTRANSFERASE"/>
    <property type="match status" value="1"/>
</dbReference>
<dbReference type="Proteomes" id="UP000597444">
    <property type="component" value="Unassembled WGS sequence"/>
</dbReference>
<feature type="domain" description="Methyltransferase" evidence="1">
    <location>
        <begin position="51"/>
        <end position="149"/>
    </location>
</feature>
<dbReference type="GO" id="GO:0008168">
    <property type="term" value="F:methyltransferase activity"/>
    <property type="evidence" value="ECO:0007669"/>
    <property type="project" value="TreeGrafter"/>
</dbReference>
<evidence type="ECO:0000313" key="3">
    <source>
        <dbReference type="Proteomes" id="UP000597444"/>
    </source>
</evidence>
<dbReference type="Pfam" id="PF13649">
    <property type="entry name" value="Methyltransf_25"/>
    <property type="match status" value="1"/>
</dbReference>
<evidence type="ECO:0000259" key="1">
    <source>
        <dbReference type="Pfam" id="PF13649"/>
    </source>
</evidence>
<dbReference type="CDD" id="cd02440">
    <property type="entry name" value="AdoMet_MTases"/>
    <property type="match status" value="1"/>
</dbReference>
<dbReference type="Gene3D" id="3.40.50.150">
    <property type="entry name" value="Vaccinia Virus protein VP39"/>
    <property type="match status" value="1"/>
</dbReference>
<sequence length="289" mass="32910">MEQQENTYALDAENASEMARLIMQDRMITQAIGGVLPELGNQLPPDTHHLLDVGCGPGGWVLDVAFAFPDLEEVVGIDISEIMINYARARALTEEQDCAIFIQGNVLRPLDFPDGYFDLVNARFMVGFLLRDAWVPVLREIRRVTRPGGRIRLTEVDNMGVTTSPALQQQLSWMCQVIQKMGYGFSPDGRDFGMTPMLRKLLTDAGWHNIQLAPHVVDISTGTDCHFTQWQDYMVAFQMLKPLYLKHHLTTEEEFEHNYQLALAQMQQLDFQGLWYLLTAFATKPDEQE</sequence>
<dbReference type="InterPro" id="IPR041698">
    <property type="entry name" value="Methyltransf_25"/>
</dbReference>
<dbReference type="PANTHER" id="PTHR43591:SF24">
    <property type="entry name" value="2-METHOXY-6-POLYPRENYL-1,4-BENZOQUINOL METHYLASE, MITOCHONDRIAL"/>
    <property type="match status" value="1"/>
</dbReference>
<accession>A0A8J3I837</accession>
<dbReference type="InterPro" id="IPR029063">
    <property type="entry name" value="SAM-dependent_MTases_sf"/>
</dbReference>
<dbReference type="AlphaFoldDB" id="A0A8J3I837"/>
<evidence type="ECO:0000313" key="2">
    <source>
        <dbReference type="EMBL" id="GHO90584.1"/>
    </source>
</evidence>
<dbReference type="SUPFAM" id="SSF53335">
    <property type="entry name" value="S-adenosyl-L-methionine-dependent methyltransferases"/>
    <property type="match status" value="1"/>
</dbReference>
<dbReference type="RefSeq" id="WP_220201533.1">
    <property type="nucleotide sequence ID" value="NZ_BNJK01000001.1"/>
</dbReference>
<dbReference type="EMBL" id="BNJK01000001">
    <property type="protein sequence ID" value="GHO90584.1"/>
    <property type="molecule type" value="Genomic_DNA"/>
</dbReference>
<reference evidence="2" key="1">
    <citation type="submission" date="2020-10" db="EMBL/GenBank/DDBJ databases">
        <title>Taxonomic study of unclassified bacteria belonging to the class Ktedonobacteria.</title>
        <authorList>
            <person name="Yabe S."/>
            <person name="Wang C.M."/>
            <person name="Zheng Y."/>
            <person name="Sakai Y."/>
            <person name="Cavaletti L."/>
            <person name="Monciardini P."/>
            <person name="Donadio S."/>
        </authorList>
    </citation>
    <scope>NUCLEOTIDE SEQUENCE</scope>
    <source>
        <strain evidence="2">ID150040</strain>
    </source>
</reference>
<proteinExistence type="predicted"/>